<dbReference type="Proteomes" id="UP000499080">
    <property type="component" value="Unassembled WGS sequence"/>
</dbReference>
<reference evidence="2 3" key="1">
    <citation type="journal article" date="2019" name="Sci. Rep.">
        <title>Orb-weaving spider Araneus ventricosus genome elucidates the spidroin gene catalogue.</title>
        <authorList>
            <person name="Kono N."/>
            <person name="Nakamura H."/>
            <person name="Ohtoshi R."/>
            <person name="Moran D.A.P."/>
            <person name="Shinohara A."/>
            <person name="Yoshida Y."/>
            <person name="Fujiwara M."/>
            <person name="Mori M."/>
            <person name="Tomita M."/>
            <person name="Arakawa K."/>
        </authorList>
    </citation>
    <scope>NUCLEOTIDE SEQUENCE [LARGE SCALE GENOMIC DNA]</scope>
</reference>
<dbReference type="EMBL" id="BGPR01079348">
    <property type="protein sequence ID" value="GBL74138.1"/>
    <property type="molecule type" value="Genomic_DNA"/>
</dbReference>
<evidence type="ECO:0000256" key="1">
    <source>
        <dbReference type="SAM" id="MobiDB-lite"/>
    </source>
</evidence>
<evidence type="ECO:0000313" key="2">
    <source>
        <dbReference type="EMBL" id="GBL74138.1"/>
    </source>
</evidence>
<keyword evidence="3" id="KW-1185">Reference proteome</keyword>
<proteinExistence type="predicted"/>
<name>A0A4Y2A2Y7_ARAVE</name>
<sequence length="101" mass="11734">MTSLLKKSNTREQYEKQIGNSKNPKTVPKLHNDWLYVLAYSKASYYLPISKKMSKTTFIELTDGNETKKEKEKLRFSLVSSNHKNFSSSYRLPARALKSKL</sequence>
<organism evidence="2 3">
    <name type="scientific">Araneus ventricosus</name>
    <name type="common">Orbweaver spider</name>
    <name type="synonym">Epeira ventricosa</name>
    <dbReference type="NCBI Taxonomy" id="182803"/>
    <lineage>
        <taxon>Eukaryota</taxon>
        <taxon>Metazoa</taxon>
        <taxon>Ecdysozoa</taxon>
        <taxon>Arthropoda</taxon>
        <taxon>Chelicerata</taxon>
        <taxon>Arachnida</taxon>
        <taxon>Araneae</taxon>
        <taxon>Araneomorphae</taxon>
        <taxon>Entelegynae</taxon>
        <taxon>Araneoidea</taxon>
        <taxon>Araneidae</taxon>
        <taxon>Araneus</taxon>
    </lineage>
</organism>
<comment type="caution">
    <text evidence="2">The sequence shown here is derived from an EMBL/GenBank/DDBJ whole genome shotgun (WGS) entry which is preliminary data.</text>
</comment>
<dbReference type="AlphaFoldDB" id="A0A4Y2A2Y7"/>
<protein>
    <submittedName>
        <fullName evidence="2">Uncharacterized protein</fullName>
    </submittedName>
</protein>
<gene>
    <name evidence="2" type="ORF">AVEN_220531_1</name>
</gene>
<evidence type="ECO:0000313" key="3">
    <source>
        <dbReference type="Proteomes" id="UP000499080"/>
    </source>
</evidence>
<accession>A0A4Y2A2Y7</accession>
<feature type="region of interest" description="Disordered" evidence="1">
    <location>
        <begin position="1"/>
        <end position="26"/>
    </location>
</feature>